<accession>A0A1H8XCC6</accession>
<sequence length="106" mass="11937">MAQGQQKGGNQSNQMVINGQGMQYTDRDILQVCLNETKHTAESLNTYILEACSDQLRRDYMTVLGDLYSQQKQLFDVMQQKGYYDVKNANAQDISQAASKFSSQNG</sequence>
<gene>
    <name evidence="1" type="ORF">SAMN04490178_12236</name>
</gene>
<organism evidence="1 2">
    <name type="scientific">Propionispora vibrioides</name>
    <dbReference type="NCBI Taxonomy" id="112903"/>
    <lineage>
        <taxon>Bacteria</taxon>
        <taxon>Bacillati</taxon>
        <taxon>Bacillota</taxon>
        <taxon>Negativicutes</taxon>
        <taxon>Selenomonadales</taxon>
        <taxon>Sporomusaceae</taxon>
        <taxon>Propionispora</taxon>
    </lineage>
</organism>
<name>A0A1H8XCC6_9FIRM</name>
<dbReference type="Pfam" id="PF07875">
    <property type="entry name" value="Coat_F"/>
    <property type="match status" value="1"/>
</dbReference>
<dbReference type="AlphaFoldDB" id="A0A1H8XCC6"/>
<evidence type="ECO:0000313" key="2">
    <source>
        <dbReference type="Proteomes" id="UP000198847"/>
    </source>
</evidence>
<protein>
    <submittedName>
        <fullName evidence="1">Coat F domain-containing protein</fullName>
    </submittedName>
</protein>
<reference evidence="1 2" key="1">
    <citation type="submission" date="2016-10" db="EMBL/GenBank/DDBJ databases">
        <authorList>
            <person name="de Groot N.N."/>
        </authorList>
    </citation>
    <scope>NUCLEOTIDE SEQUENCE [LARGE SCALE GENOMIC DNA]</scope>
    <source>
        <strain evidence="1 2">DSM 13305</strain>
    </source>
</reference>
<evidence type="ECO:0000313" key="1">
    <source>
        <dbReference type="EMBL" id="SEP37575.1"/>
    </source>
</evidence>
<dbReference type="STRING" id="112903.SAMN04490178_12236"/>
<dbReference type="EMBL" id="FODY01000022">
    <property type="protein sequence ID" value="SEP37575.1"/>
    <property type="molecule type" value="Genomic_DNA"/>
</dbReference>
<dbReference type="InterPro" id="IPR012851">
    <property type="entry name" value="Spore_coat_CotF-like"/>
</dbReference>
<keyword evidence="2" id="KW-1185">Reference proteome</keyword>
<dbReference type="RefSeq" id="WP_245732522.1">
    <property type="nucleotide sequence ID" value="NZ_FODY01000022.1"/>
</dbReference>
<dbReference type="Proteomes" id="UP000198847">
    <property type="component" value="Unassembled WGS sequence"/>
</dbReference>
<proteinExistence type="predicted"/>